<evidence type="ECO:0000256" key="1">
    <source>
        <dbReference type="ARBA" id="ARBA00004651"/>
    </source>
</evidence>
<dbReference type="InterPro" id="IPR001851">
    <property type="entry name" value="ABC_transp_permease"/>
</dbReference>
<proteinExistence type="predicted"/>
<dbReference type="GO" id="GO:0022857">
    <property type="term" value="F:transmembrane transporter activity"/>
    <property type="evidence" value="ECO:0007669"/>
    <property type="project" value="InterPro"/>
</dbReference>
<evidence type="ECO:0000256" key="3">
    <source>
        <dbReference type="ARBA" id="ARBA00022692"/>
    </source>
</evidence>
<keyword evidence="8" id="KW-1185">Reference proteome</keyword>
<dbReference type="Pfam" id="PF02653">
    <property type="entry name" value="BPD_transp_2"/>
    <property type="match status" value="1"/>
</dbReference>
<dbReference type="PANTHER" id="PTHR43370:SF1">
    <property type="entry name" value="GUANOSINE ABC TRANSPORTER PERMEASE PROTEIN NUPQ"/>
    <property type="match status" value="1"/>
</dbReference>
<protein>
    <submittedName>
        <fullName evidence="7">Nucleoside ABC transporter membrane protein</fullName>
    </submittedName>
</protein>
<evidence type="ECO:0000256" key="2">
    <source>
        <dbReference type="ARBA" id="ARBA00022475"/>
    </source>
</evidence>
<dbReference type="CDD" id="cd06580">
    <property type="entry name" value="TM_PBP1_transp_TpRbsC_like"/>
    <property type="match status" value="1"/>
</dbReference>
<evidence type="ECO:0000256" key="5">
    <source>
        <dbReference type="ARBA" id="ARBA00023136"/>
    </source>
</evidence>
<dbReference type="Proteomes" id="UP000189933">
    <property type="component" value="Unassembled WGS sequence"/>
</dbReference>
<name>A0A1T4S7D8_9FIRM</name>
<feature type="transmembrane region" description="Helical" evidence="6">
    <location>
        <begin position="260"/>
        <end position="278"/>
    </location>
</feature>
<feature type="transmembrane region" description="Helical" evidence="6">
    <location>
        <begin position="6"/>
        <end position="28"/>
    </location>
</feature>
<comment type="subcellular location">
    <subcellularLocation>
        <location evidence="1">Cell membrane</location>
        <topology evidence="1">Multi-pass membrane protein</topology>
    </subcellularLocation>
</comment>
<reference evidence="8" key="1">
    <citation type="submission" date="2017-02" db="EMBL/GenBank/DDBJ databases">
        <authorList>
            <person name="Varghese N."/>
            <person name="Submissions S."/>
        </authorList>
    </citation>
    <scope>NUCLEOTIDE SEQUENCE [LARGE SCALE GENOMIC DNA]</scope>
    <source>
        <strain evidence="8">DSM 16521</strain>
    </source>
</reference>
<feature type="transmembrane region" description="Helical" evidence="6">
    <location>
        <begin position="133"/>
        <end position="150"/>
    </location>
</feature>
<dbReference type="OrthoDB" id="9792579at2"/>
<dbReference type="RefSeq" id="WP_078666464.1">
    <property type="nucleotide sequence ID" value="NZ_FUXM01000045.1"/>
</dbReference>
<evidence type="ECO:0000256" key="4">
    <source>
        <dbReference type="ARBA" id="ARBA00022989"/>
    </source>
</evidence>
<evidence type="ECO:0000256" key="6">
    <source>
        <dbReference type="SAM" id="Phobius"/>
    </source>
</evidence>
<sequence length="292" mass="30860">MDLTTIWDIIRATLIAATPLLIAALGGLYSERSGVVNIALEGMMLSGAFAAVVFSYFTGSAWIGLFGAVLVGAIMGLIHAVVSIKYRANQVVSGTAINLLAVGATLFLLQVIFNVAGTTPQVNKLPSWGPFNPVVYFGLIVLVVTHYLLYYTPFGLRLRSVGEYPKAADTLGISVPKIRYIAVIISGALAGLAGASLSIGELNVFVKNMTAGRGFIALAALIFGKWTPFGAFGASLLFGFTDTLQQRLQGYSIPTELVQITPYIITMIALAGVIGRATPPAALGEPFERKGR</sequence>
<evidence type="ECO:0000313" key="8">
    <source>
        <dbReference type="Proteomes" id="UP000189933"/>
    </source>
</evidence>
<dbReference type="GO" id="GO:0005886">
    <property type="term" value="C:plasma membrane"/>
    <property type="evidence" value="ECO:0007669"/>
    <property type="project" value="UniProtKB-SubCell"/>
</dbReference>
<dbReference type="EMBL" id="FUXM01000045">
    <property type="protein sequence ID" value="SKA24102.1"/>
    <property type="molecule type" value="Genomic_DNA"/>
</dbReference>
<organism evidence="7 8">
    <name type="scientific">Carboxydocella sporoproducens DSM 16521</name>
    <dbReference type="NCBI Taxonomy" id="1121270"/>
    <lineage>
        <taxon>Bacteria</taxon>
        <taxon>Bacillati</taxon>
        <taxon>Bacillota</taxon>
        <taxon>Clostridia</taxon>
        <taxon>Eubacteriales</taxon>
        <taxon>Clostridiales Family XVI. Incertae Sedis</taxon>
        <taxon>Carboxydocella</taxon>
    </lineage>
</organism>
<feature type="transmembrane region" description="Helical" evidence="6">
    <location>
        <begin position="63"/>
        <end position="84"/>
    </location>
</feature>
<keyword evidence="2" id="KW-1003">Cell membrane</keyword>
<accession>A0A1T4S7D8</accession>
<feature type="transmembrane region" description="Helical" evidence="6">
    <location>
        <begin position="215"/>
        <end position="240"/>
    </location>
</feature>
<gene>
    <name evidence="7" type="ORF">SAMN02745885_02490</name>
</gene>
<keyword evidence="5 6" id="KW-0472">Membrane</keyword>
<dbReference type="PANTHER" id="PTHR43370">
    <property type="entry name" value="SUGAR ABC TRANSPORTER INTEGRAL MEMBRANE PROTEIN-RELATED"/>
    <property type="match status" value="1"/>
</dbReference>
<dbReference type="AlphaFoldDB" id="A0A1T4S7D8"/>
<evidence type="ECO:0000313" key="7">
    <source>
        <dbReference type="EMBL" id="SKA24102.1"/>
    </source>
</evidence>
<feature type="transmembrane region" description="Helical" evidence="6">
    <location>
        <begin position="180"/>
        <end position="200"/>
    </location>
</feature>
<feature type="transmembrane region" description="Helical" evidence="6">
    <location>
        <begin position="91"/>
        <end position="113"/>
    </location>
</feature>
<keyword evidence="3 6" id="KW-0812">Transmembrane</keyword>
<feature type="transmembrane region" description="Helical" evidence="6">
    <location>
        <begin position="35"/>
        <end position="57"/>
    </location>
</feature>
<keyword evidence="4 6" id="KW-1133">Transmembrane helix</keyword>